<proteinExistence type="predicted"/>
<keyword evidence="4" id="KW-1185">Reference proteome</keyword>
<evidence type="ECO:0008006" key="5">
    <source>
        <dbReference type="Google" id="ProtNLM"/>
    </source>
</evidence>
<dbReference type="Pfam" id="PF04185">
    <property type="entry name" value="Phosphoesterase"/>
    <property type="match status" value="1"/>
</dbReference>
<feature type="region of interest" description="Disordered" evidence="2">
    <location>
        <begin position="84"/>
        <end position="116"/>
    </location>
</feature>
<evidence type="ECO:0000256" key="1">
    <source>
        <dbReference type="ARBA" id="ARBA00022801"/>
    </source>
</evidence>
<sequence length="140" mass="14974">MSTVFAGSSLVKSTPKTLTSSTQVIGAIKANTPIQHVVVIFDENESFDHYFGTYPVAKNPTGEPPFYAAPGTPSVNGLTAALLTNNPNEANPQRLDRSQAVTPDFDHGYTSEQKSFDGGLMDKFVQNDGHGNSEVVLVSK</sequence>
<keyword evidence="1" id="KW-0378">Hydrolase</keyword>
<organism evidence="3 4">
    <name type="scientific">Alicyclobacillus fastidiosus</name>
    <dbReference type="NCBI Taxonomy" id="392011"/>
    <lineage>
        <taxon>Bacteria</taxon>
        <taxon>Bacillati</taxon>
        <taxon>Bacillota</taxon>
        <taxon>Bacilli</taxon>
        <taxon>Bacillales</taxon>
        <taxon>Alicyclobacillaceae</taxon>
        <taxon>Alicyclobacillus</taxon>
    </lineage>
</organism>
<dbReference type="Gene3D" id="3.40.720.10">
    <property type="entry name" value="Alkaline Phosphatase, subunit A"/>
    <property type="match status" value="1"/>
</dbReference>
<dbReference type="InterPro" id="IPR007312">
    <property type="entry name" value="Phosphoesterase"/>
</dbReference>
<dbReference type="RefSeq" id="WP_268004984.1">
    <property type="nucleotide sequence ID" value="NZ_BSUT01000001.1"/>
</dbReference>
<dbReference type="Proteomes" id="UP001164761">
    <property type="component" value="Chromosome"/>
</dbReference>
<dbReference type="InterPro" id="IPR017850">
    <property type="entry name" value="Alkaline_phosphatase_core_sf"/>
</dbReference>
<protein>
    <recommendedName>
        <fullName evidence="5">Phosphoesterase</fullName>
    </recommendedName>
</protein>
<name>A0ABY6ZE05_9BACL</name>
<gene>
    <name evidence="3" type="ORF">NZD89_22860</name>
</gene>
<evidence type="ECO:0000313" key="4">
    <source>
        <dbReference type="Proteomes" id="UP001164761"/>
    </source>
</evidence>
<reference evidence="3" key="1">
    <citation type="submission" date="2022-08" db="EMBL/GenBank/DDBJ databases">
        <title>Alicyclobacillus fastidiosus DSM 17978, complete genome.</title>
        <authorList>
            <person name="Wang Q."/>
            <person name="Cai R."/>
            <person name="Wang Z."/>
        </authorList>
    </citation>
    <scope>NUCLEOTIDE SEQUENCE</scope>
    <source>
        <strain evidence="3">DSM 17978</strain>
    </source>
</reference>
<accession>A0ABY6ZE05</accession>
<evidence type="ECO:0000313" key="3">
    <source>
        <dbReference type="EMBL" id="WAH41086.1"/>
    </source>
</evidence>
<dbReference type="EMBL" id="CP104067">
    <property type="protein sequence ID" value="WAH41086.1"/>
    <property type="molecule type" value="Genomic_DNA"/>
</dbReference>
<evidence type="ECO:0000256" key="2">
    <source>
        <dbReference type="SAM" id="MobiDB-lite"/>
    </source>
</evidence>